<name>A0ABP8AQU3_9MICO</name>
<evidence type="ECO:0000256" key="1">
    <source>
        <dbReference type="SAM" id="MobiDB-lite"/>
    </source>
</evidence>
<gene>
    <name evidence="2" type="ORF">GCM10022288_14600</name>
</gene>
<evidence type="ECO:0000313" key="2">
    <source>
        <dbReference type="EMBL" id="GAA4188307.1"/>
    </source>
</evidence>
<accession>A0ABP8AQU3</accession>
<feature type="compositionally biased region" description="Low complexity" evidence="1">
    <location>
        <begin position="30"/>
        <end position="40"/>
    </location>
</feature>
<dbReference type="EMBL" id="BAABBX010000010">
    <property type="protein sequence ID" value="GAA4188307.1"/>
    <property type="molecule type" value="Genomic_DNA"/>
</dbReference>
<sequence>MRGTVPKVELSEDTKFFLAEAVQAQGANPTVVPAVGPTPGESVKPAAQRVPKRDEFKGVQAQLAVQKARKAMRNAR</sequence>
<keyword evidence="3" id="KW-1185">Reference proteome</keyword>
<organism evidence="2 3">
    <name type="scientific">Gryllotalpicola kribbensis</name>
    <dbReference type="NCBI Taxonomy" id="993084"/>
    <lineage>
        <taxon>Bacteria</taxon>
        <taxon>Bacillati</taxon>
        <taxon>Actinomycetota</taxon>
        <taxon>Actinomycetes</taxon>
        <taxon>Micrococcales</taxon>
        <taxon>Microbacteriaceae</taxon>
        <taxon>Gryllotalpicola</taxon>
    </lineage>
</organism>
<dbReference type="Proteomes" id="UP001500213">
    <property type="component" value="Unassembled WGS sequence"/>
</dbReference>
<feature type="region of interest" description="Disordered" evidence="1">
    <location>
        <begin position="30"/>
        <end position="53"/>
    </location>
</feature>
<evidence type="ECO:0000313" key="3">
    <source>
        <dbReference type="Proteomes" id="UP001500213"/>
    </source>
</evidence>
<proteinExistence type="predicted"/>
<reference evidence="3" key="1">
    <citation type="journal article" date="2019" name="Int. J. Syst. Evol. Microbiol.">
        <title>The Global Catalogue of Microorganisms (GCM) 10K type strain sequencing project: providing services to taxonomists for standard genome sequencing and annotation.</title>
        <authorList>
            <consortium name="The Broad Institute Genomics Platform"/>
            <consortium name="The Broad Institute Genome Sequencing Center for Infectious Disease"/>
            <person name="Wu L."/>
            <person name="Ma J."/>
        </authorList>
    </citation>
    <scope>NUCLEOTIDE SEQUENCE [LARGE SCALE GENOMIC DNA]</scope>
    <source>
        <strain evidence="3">JCM 17593</strain>
    </source>
</reference>
<comment type="caution">
    <text evidence="2">The sequence shown here is derived from an EMBL/GenBank/DDBJ whole genome shotgun (WGS) entry which is preliminary data.</text>
</comment>
<protein>
    <submittedName>
        <fullName evidence="2">Uncharacterized protein</fullName>
    </submittedName>
</protein>